<dbReference type="AlphaFoldDB" id="A0A2W4YWP2"/>
<dbReference type="InterPro" id="IPR018968">
    <property type="entry name" value="Phasin"/>
</dbReference>
<evidence type="ECO:0000259" key="1">
    <source>
        <dbReference type="Pfam" id="PF09361"/>
    </source>
</evidence>
<evidence type="ECO:0000313" key="3">
    <source>
        <dbReference type="Proteomes" id="UP000248614"/>
    </source>
</evidence>
<gene>
    <name evidence="2" type="ORF">DI632_13220</name>
</gene>
<organism evidence="2 3">
    <name type="scientific">Sphingomonas hengshuiensis</name>
    <dbReference type="NCBI Taxonomy" id="1609977"/>
    <lineage>
        <taxon>Bacteria</taxon>
        <taxon>Pseudomonadati</taxon>
        <taxon>Pseudomonadota</taxon>
        <taxon>Alphaproteobacteria</taxon>
        <taxon>Sphingomonadales</taxon>
        <taxon>Sphingomonadaceae</taxon>
        <taxon>Sphingomonas</taxon>
    </lineage>
</organism>
<accession>A0A2W4YWP2</accession>
<protein>
    <submittedName>
        <fullName evidence="2">Phasin</fullName>
    </submittedName>
</protein>
<feature type="domain" description="Phasin" evidence="1">
    <location>
        <begin position="10"/>
        <end position="94"/>
    </location>
</feature>
<dbReference type="EMBL" id="QFNF01000041">
    <property type="protein sequence ID" value="PZO74500.1"/>
    <property type="molecule type" value="Genomic_DNA"/>
</dbReference>
<reference evidence="2 3" key="1">
    <citation type="submission" date="2017-08" db="EMBL/GenBank/DDBJ databases">
        <title>Infants hospitalized years apart are colonized by the same room-sourced microbial strains.</title>
        <authorList>
            <person name="Brooks B."/>
            <person name="Olm M.R."/>
            <person name="Firek B.A."/>
            <person name="Baker R."/>
            <person name="Thomas B.C."/>
            <person name="Morowitz M.J."/>
            <person name="Banfield J.F."/>
        </authorList>
    </citation>
    <scope>NUCLEOTIDE SEQUENCE [LARGE SCALE GENOMIC DNA]</scope>
    <source>
        <strain evidence="2">S2_018_000_R3_110</strain>
    </source>
</reference>
<comment type="caution">
    <text evidence="2">The sequence shown here is derived from an EMBL/GenBank/DDBJ whole genome shotgun (WGS) entry which is preliminary data.</text>
</comment>
<name>A0A2W4YWP2_9SPHN</name>
<evidence type="ECO:0000313" key="2">
    <source>
        <dbReference type="EMBL" id="PZO74500.1"/>
    </source>
</evidence>
<sequence length="102" mass="10878">MAEPDTNPAAEATERMRAAGNAMSEQGSQLGLAILSQAEANTQEAFRAMRAAAQAGDLSDVMRIQSDYLREQGTRSMAQAREVGEMIAQFGRNAIGQMTGRG</sequence>
<dbReference type="Pfam" id="PF09361">
    <property type="entry name" value="Phasin_2"/>
    <property type="match status" value="1"/>
</dbReference>
<dbReference type="Proteomes" id="UP000248614">
    <property type="component" value="Unassembled WGS sequence"/>
</dbReference>
<proteinExistence type="predicted"/>